<organism evidence="3 4">
    <name type="scientific">Streptomyces cyaneogriseus subsp. noncyanogenus</name>
    <dbReference type="NCBI Taxonomy" id="477245"/>
    <lineage>
        <taxon>Bacteria</taxon>
        <taxon>Bacillati</taxon>
        <taxon>Actinomycetota</taxon>
        <taxon>Actinomycetes</taxon>
        <taxon>Kitasatosporales</taxon>
        <taxon>Streptomycetaceae</taxon>
        <taxon>Streptomyces</taxon>
    </lineage>
</organism>
<protein>
    <submittedName>
        <fullName evidence="3">Membrane protein</fullName>
    </submittedName>
</protein>
<dbReference type="InterPro" id="IPR046586">
    <property type="entry name" value="DUF6644"/>
</dbReference>
<dbReference type="STRING" id="477245.TU94_25515"/>
<keyword evidence="4" id="KW-1185">Reference proteome</keyword>
<dbReference type="OrthoDB" id="3536934at2"/>
<keyword evidence="1" id="KW-0812">Transmembrane</keyword>
<keyword evidence="1" id="KW-0472">Membrane</keyword>
<feature type="transmembrane region" description="Helical" evidence="1">
    <location>
        <begin position="32"/>
        <end position="53"/>
    </location>
</feature>
<feature type="transmembrane region" description="Helical" evidence="1">
    <location>
        <begin position="74"/>
        <end position="94"/>
    </location>
</feature>
<name>A0A0C5GAF9_9ACTN</name>
<gene>
    <name evidence="3" type="ORF">TU94_25515</name>
</gene>
<dbReference type="AlphaFoldDB" id="A0A0C5GAF9"/>
<evidence type="ECO:0000259" key="2">
    <source>
        <dbReference type="Pfam" id="PF20349"/>
    </source>
</evidence>
<dbReference type="HOGENOM" id="CLU_116250_1_0_11"/>
<reference evidence="3 4" key="1">
    <citation type="submission" date="2015-02" db="EMBL/GenBank/DDBJ databases">
        <title>Genome sequence of thermotolerant Streptomyces cyaneogriseus subsp. Noncyanogenus NMWT1, the producer of nematocidal antibiotics nemadectin.</title>
        <authorList>
            <person name="Wang H."/>
            <person name="Li C."/>
            <person name="Xiang W."/>
            <person name="Wang X."/>
        </authorList>
    </citation>
    <scope>NUCLEOTIDE SEQUENCE [LARGE SCALE GENOMIC DNA]</scope>
    <source>
        <strain evidence="3 4">NMWT 1</strain>
    </source>
</reference>
<accession>A0A0C5GAF9</accession>
<feature type="domain" description="DUF6644" evidence="2">
    <location>
        <begin position="6"/>
        <end position="161"/>
    </location>
</feature>
<evidence type="ECO:0000313" key="4">
    <source>
        <dbReference type="Proteomes" id="UP000032234"/>
    </source>
</evidence>
<proteinExistence type="predicted"/>
<evidence type="ECO:0000313" key="3">
    <source>
        <dbReference type="EMBL" id="AJP05880.1"/>
    </source>
</evidence>
<dbReference type="EMBL" id="CP010849">
    <property type="protein sequence ID" value="AJP05880.1"/>
    <property type="molecule type" value="Genomic_DNA"/>
</dbReference>
<feature type="transmembrane region" description="Helical" evidence="1">
    <location>
        <begin position="138"/>
        <end position="160"/>
    </location>
</feature>
<dbReference type="Pfam" id="PF20349">
    <property type="entry name" value="DUF6644"/>
    <property type="match status" value="1"/>
</dbReference>
<dbReference type="Proteomes" id="UP000032234">
    <property type="component" value="Chromosome"/>
</dbReference>
<evidence type="ECO:0000256" key="1">
    <source>
        <dbReference type="SAM" id="Phobius"/>
    </source>
</evidence>
<keyword evidence="1" id="KW-1133">Transmembrane helix</keyword>
<dbReference type="PATRIC" id="fig|477245.3.peg.5390"/>
<dbReference type="KEGG" id="scw:TU94_25515"/>
<sequence length="162" mass="16694">MTVDDFFSRLESSGLGEAVRTTPLVYSSLESVHVLGIALLVGPAVAFDLRLLGAGRRLLPVTAAARHLLPLARFGFAVAAASGLVLFVAGAVAVGDSGAAPWKLGLLLLAGVNTAVFHRGALRRVDGWDIGVPSPVRARTAAVVSILVWSGVIAAGRLLAYT</sequence>